<gene>
    <name evidence="1" type="ORF">F8S09_07160</name>
</gene>
<reference evidence="1 2" key="1">
    <citation type="submission" date="2019-10" db="EMBL/GenBank/DDBJ databases">
        <title>Deinococcus sp. isolated from soil.</title>
        <authorList>
            <person name="Li Y."/>
            <person name="Wang J."/>
        </authorList>
    </citation>
    <scope>NUCLEOTIDE SEQUENCE [LARGE SCALE GENOMIC DNA]</scope>
    <source>
        <strain evidence="1 2">SDU3-2</strain>
    </source>
</reference>
<proteinExistence type="predicted"/>
<dbReference type="PANTHER" id="PTHR30634">
    <property type="entry name" value="OUTER MEMBRANE LOLAB LIPOPROTEIN INSERTION APPARATUS"/>
    <property type="match status" value="1"/>
</dbReference>
<dbReference type="PANTHER" id="PTHR30634:SF16">
    <property type="entry name" value="OUTER-MEMBRANE LIPOPROTEIN LOLB"/>
    <property type="match status" value="1"/>
</dbReference>
<dbReference type="InterPro" id="IPR008912">
    <property type="entry name" value="Uncharacterised_CoxE"/>
</dbReference>
<sequence length="422" mass="45558">MTEPAPQNLTPEQERLRRWRLLLGGETAKGESADGIGCELGEHDRRLDAALASLYDGAPFTLQTGRPQGGRKSHRNVGFGKSAPAVAAWLGEVRDLFPQSAVQVMQGDAVERLNLKTLLLEPELMEHLQPDVHMAATLISLKDAMPDQAKALARQVVARVVDDLQARLAEPLRSAVTGSLNRSQRNLRPRQNEVDWGRTLLRNLRTYDPKRRSVIPERLVGYGRARRQLKAVTLCVDQSGSMASSVVYAGIFGAVLASLPALKTNVVVYDTAVVDLTEHLADPVDVLFGVQLGGGNDTPLALRYCRGLLTNPEEHTFVLISDLYEGSGSAEMIRRLNEFREMGARVIVLLALDDDGRPSYDHDNAAKLAALGIPVFACTPDYFPELMATALGGADIGAWAASRGIVTARAGAETGGSPGRGA</sequence>
<dbReference type="InterPro" id="IPR036465">
    <property type="entry name" value="vWFA_dom_sf"/>
</dbReference>
<dbReference type="AlphaFoldDB" id="A0A7X1TR80"/>
<dbReference type="InterPro" id="IPR050458">
    <property type="entry name" value="LolB"/>
</dbReference>
<comment type="caution">
    <text evidence="1">The sequence shown here is derived from an EMBL/GenBank/DDBJ whole genome shotgun (WGS) entry which is preliminary data.</text>
</comment>
<keyword evidence="2" id="KW-1185">Reference proteome</keyword>
<dbReference type="RefSeq" id="WP_152870581.1">
    <property type="nucleotide sequence ID" value="NZ_WBSL01000002.1"/>
</dbReference>
<dbReference type="EMBL" id="WBSL01000002">
    <property type="protein sequence ID" value="MPY66475.1"/>
    <property type="molecule type" value="Genomic_DNA"/>
</dbReference>
<dbReference type="Proteomes" id="UP000484842">
    <property type="component" value="Unassembled WGS sequence"/>
</dbReference>
<evidence type="ECO:0000313" key="2">
    <source>
        <dbReference type="Proteomes" id="UP000484842"/>
    </source>
</evidence>
<name>A0A7X1TR80_9DEIO</name>
<dbReference type="SUPFAM" id="SSF53300">
    <property type="entry name" value="vWA-like"/>
    <property type="match status" value="1"/>
</dbReference>
<dbReference type="Pfam" id="PF05762">
    <property type="entry name" value="VWA_CoxE"/>
    <property type="match status" value="1"/>
</dbReference>
<organism evidence="1 2">
    <name type="scientific">Deinococcus terrestris</name>
    <dbReference type="NCBI Taxonomy" id="2651870"/>
    <lineage>
        <taxon>Bacteria</taxon>
        <taxon>Thermotogati</taxon>
        <taxon>Deinococcota</taxon>
        <taxon>Deinococci</taxon>
        <taxon>Deinococcales</taxon>
        <taxon>Deinococcaceae</taxon>
        <taxon>Deinococcus</taxon>
    </lineage>
</organism>
<accession>A0A7X1TR80</accession>
<evidence type="ECO:0000313" key="1">
    <source>
        <dbReference type="EMBL" id="MPY66475.1"/>
    </source>
</evidence>
<dbReference type="Gene3D" id="3.40.50.410">
    <property type="entry name" value="von Willebrand factor, type A domain"/>
    <property type="match status" value="1"/>
</dbReference>
<protein>
    <submittedName>
        <fullName evidence="1">VWA domain-containing protein</fullName>
    </submittedName>
</protein>